<evidence type="ECO:0000313" key="5">
    <source>
        <dbReference type="Proteomes" id="UP000094626"/>
    </source>
</evidence>
<dbReference type="EMBL" id="CP017075">
    <property type="protein sequence ID" value="AOR76636.1"/>
    <property type="molecule type" value="Genomic_DNA"/>
</dbReference>
<dbReference type="Proteomes" id="UP000094626">
    <property type="component" value="Chromosome"/>
</dbReference>
<evidence type="ECO:0000313" key="2">
    <source>
        <dbReference type="EMBL" id="AOR76636.1"/>
    </source>
</evidence>
<dbReference type="OrthoDB" id="9806524at2"/>
<dbReference type="KEGG" id="nre:BES08_07655"/>
<name>A0A031K3R6_9SPHN</name>
<reference evidence="2" key="2">
    <citation type="submission" date="2016-08" db="EMBL/GenBank/DDBJ databases">
        <authorList>
            <person name="Seilhamer J.J."/>
        </authorList>
    </citation>
    <scope>NUCLEOTIDE SEQUENCE [LARGE SCALE GENOMIC DNA]</scope>
    <source>
        <strain evidence="2">SA1</strain>
    </source>
</reference>
<dbReference type="Proteomes" id="UP000024329">
    <property type="component" value="Unassembled WGS sequence"/>
</dbReference>
<dbReference type="Pfam" id="PF07277">
    <property type="entry name" value="SapC"/>
    <property type="match status" value="1"/>
</dbReference>
<organism evidence="3 4">
    <name type="scientific">Novosphingobium resinovorum</name>
    <dbReference type="NCBI Taxonomy" id="158500"/>
    <lineage>
        <taxon>Bacteria</taxon>
        <taxon>Pseudomonadati</taxon>
        <taxon>Pseudomonadota</taxon>
        <taxon>Alphaproteobacteria</taxon>
        <taxon>Sphingomonadales</taxon>
        <taxon>Sphingomonadaceae</taxon>
        <taxon>Novosphingobium</taxon>
    </lineage>
</organism>
<dbReference type="EMBL" id="JFYZ01000002">
    <property type="protein sequence ID" value="EZP83865.1"/>
    <property type="molecule type" value="Genomic_DNA"/>
</dbReference>
<dbReference type="eggNOG" id="ENOG5032THI">
    <property type="taxonomic scope" value="Bacteria"/>
</dbReference>
<evidence type="ECO:0000313" key="3">
    <source>
        <dbReference type="EMBL" id="EZP83865.1"/>
    </source>
</evidence>
<dbReference type="RefSeq" id="WP_008829751.1">
    <property type="nucleotide sequence ID" value="NZ_CP017075.1"/>
</dbReference>
<evidence type="ECO:0000313" key="4">
    <source>
        <dbReference type="Proteomes" id="UP000024329"/>
    </source>
</evidence>
<reference evidence="5" key="3">
    <citation type="journal article" date="2017" name="J. Biotechnol.">
        <title>Complete genome sequence of Novosphingobium resinovorum SA1, a versatile xenobiotic-degrading bacterium capable of utilizing sulfanilic acid.</title>
        <authorList>
            <person name="Hegedus B."/>
            <person name="Kos P.B."/>
            <person name="Balint B."/>
            <person name="Maroti G."/>
            <person name="Gan H.M."/>
            <person name="Perei K."/>
            <person name="Rakhely G."/>
        </authorList>
    </citation>
    <scope>NUCLEOTIDE SEQUENCE [LARGE SCALE GENOMIC DNA]</scope>
    <source>
        <strain evidence="5">SA1</strain>
    </source>
</reference>
<accession>A0A031K3R6</accession>
<feature type="region of interest" description="Disordered" evidence="1">
    <location>
        <begin position="251"/>
        <end position="270"/>
    </location>
</feature>
<dbReference type="AlphaFoldDB" id="A0A031K3R6"/>
<sequence length="270" mass="30091">MASVPQNPALPLFYKDLIPLNSQQHANWKTRSTDKATWLAGINSVPLTVEEFPQAQRNFPIIFTAGENPIPLVLMGMNEGTNVFVDEDGTVNTPVYIPAYVRRYPFMLAKLRPDSDELSLCVDPSSDLVGEIEEGERLFDDEGQPTDTTTNMLKFCENFEIAGNKTAQFMAELEKHKLLMDGELNIDVGAAQPFNYRGFQMVDENKLREVRGDVLRQWNQNGLLGLIYAHLFSLELVRDIFGRQASQGKVPNFTPPAAPVADGVADDVNA</sequence>
<protein>
    <submittedName>
        <fullName evidence="3">Multidrug transporter</fullName>
    </submittedName>
</protein>
<feature type="compositionally biased region" description="Low complexity" evidence="1">
    <location>
        <begin position="259"/>
        <end position="270"/>
    </location>
</feature>
<keyword evidence="5" id="KW-1185">Reference proteome</keyword>
<reference evidence="3 4" key="1">
    <citation type="submission" date="2014-03" db="EMBL/GenBank/DDBJ databases">
        <title>Whole genome sequence of Novosphingobium resinovorum KF1.</title>
        <authorList>
            <person name="Gan H.M."/>
            <person name="Gan H.Y."/>
            <person name="Chew T.H."/>
            <person name="Savka M.A."/>
        </authorList>
    </citation>
    <scope>NUCLEOTIDE SEQUENCE [LARGE SCALE GENOMIC DNA]</scope>
    <source>
        <strain evidence="3 4">KF1</strain>
    </source>
</reference>
<proteinExistence type="predicted"/>
<dbReference type="STRING" id="158500.BES08_07655"/>
<gene>
    <name evidence="2" type="ORF">BES08_07655</name>
    <name evidence="3" type="ORF">BV97_01056</name>
</gene>
<dbReference type="PATRIC" id="fig|158500.4.peg.1084"/>
<evidence type="ECO:0000256" key="1">
    <source>
        <dbReference type="SAM" id="MobiDB-lite"/>
    </source>
</evidence>
<dbReference type="InterPro" id="IPR010836">
    <property type="entry name" value="SapC"/>
</dbReference>